<dbReference type="PANTHER" id="PTHR33112:SF16">
    <property type="entry name" value="HETEROKARYON INCOMPATIBILITY DOMAIN-CONTAINING PROTEIN"/>
    <property type="match status" value="1"/>
</dbReference>
<proteinExistence type="predicted"/>
<organism evidence="2 3">
    <name type="scientific">Dendryphion nanum</name>
    <dbReference type="NCBI Taxonomy" id="256645"/>
    <lineage>
        <taxon>Eukaryota</taxon>
        <taxon>Fungi</taxon>
        <taxon>Dikarya</taxon>
        <taxon>Ascomycota</taxon>
        <taxon>Pezizomycotina</taxon>
        <taxon>Dothideomycetes</taxon>
        <taxon>Pleosporomycetidae</taxon>
        <taxon>Pleosporales</taxon>
        <taxon>Torulaceae</taxon>
        <taxon>Dendryphion</taxon>
    </lineage>
</organism>
<dbReference type="InterPro" id="IPR010730">
    <property type="entry name" value="HET"/>
</dbReference>
<dbReference type="Proteomes" id="UP000700596">
    <property type="component" value="Unassembled WGS sequence"/>
</dbReference>
<evidence type="ECO:0000313" key="3">
    <source>
        <dbReference type="Proteomes" id="UP000700596"/>
    </source>
</evidence>
<feature type="domain" description="Heterokaryon incompatibility" evidence="1">
    <location>
        <begin position="223"/>
        <end position="387"/>
    </location>
</feature>
<name>A0A9P9D0J4_9PLEO</name>
<dbReference type="Pfam" id="PF06985">
    <property type="entry name" value="HET"/>
    <property type="match status" value="1"/>
</dbReference>
<evidence type="ECO:0000313" key="2">
    <source>
        <dbReference type="EMBL" id="KAH7110287.1"/>
    </source>
</evidence>
<sequence length="612" mass="68694">MDLIPNSQLLGSQSRDDCAHDSLALQRCCSCVFCAILTNGSATIKRTDPESPWINSYTTITFKDEKTTEFEACELDSCIRAAAKLCRDEWGKYDMGYNEDLGIIFLRPAQSGAVRWRSYVDLNGASGDATALWEDERLDIYPTMNPPPDFWKGLSEPKTSEVPERADSDASSDFVVACLSECIKNHELCRIQEEFTPTRLIFIDSDGKSLRLVHSVDTGHVKYAALSYCWGKTQALTTTRSSLHSRESGMDWSSIPDVLRDAVTVSKHVGIGYIWIDALCIIQDDESDWVRESSAMSYVYHYAHLTISAASSDGCHTSFLGRPARGTPLVLNSQTADRHPTTIHLRKRLRSGIHYSRDRYHFSNSIALNGTEGILDPLDRRGWALQERELAMRRVIYATEEIQWVCKTITRCQCMPNYQVPRMDIHPSDGSPHQKWTNIVSELSRRQFTYDADKLPAVSGLASRLASETGFEYVCGLWKEDLSLQLLWVVKTPNPLSKTYIAPSFSWASVNSEVIWPHQNFAIKRRKPAEFLVTVVSVSSSPATKDRFGRVKSGAIQLRGTLLTIHIYGFDCYAALGCSPRGTDACSLAFNGGNWVRVMARRLNYAHATTRS</sequence>
<accession>A0A9P9D0J4</accession>
<protein>
    <submittedName>
        <fullName evidence="2">Heterokaryon incompatibility protein-domain-containing protein</fullName>
    </submittedName>
</protein>
<keyword evidence="3" id="KW-1185">Reference proteome</keyword>
<comment type="caution">
    <text evidence="2">The sequence shown here is derived from an EMBL/GenBank/DDBJ whole genome shotgun (WGS) entry which is preliminary data.</text>
</comment>
<dbReference type="PANTHER" id="PTHR33112">
    <property type="entry name" value="DOMAIN PROTEIN, PUTATIVE-RELATED"/>
    <property type="match status" value="1"/>
</dbReference>
<evidence type="ECO:0000259" key="1">
    <source>
        <dbReference type="Pfam" id="PF06985"/>
    </source>
</evidence>
<reference evidence="2" key="1">
    <citation type="journal article" date="2021" name="Nat. Commun.">
        <title>Genetic determinants of endophytism in the Arabidopsis root mycobiome.</title>
        <authorList>
            <person name="Mesny F."/>
            <person name="Miyauchi S."/>
            <person name="Thiergart T."/>
            <person name="Pickel B."/>
            <person name="Atanasova L."/>
            <person name="Karlsson M."/>
            <person name="Huettel B."/>
            <person name="Barry K.W."/>
            <person name="Haridas S."/>
            <person name="Chen C."/>
            <person name="Bauer D."/>
            <person name="Andreopoulos W."/>
            <person name="Pangilinan J."/>
            <person name="LaButti K."/>
            <person name="Riley R."/>
            <person name="Lipzen A."/>
            <person name="Clum A."/>
            <person name="Drula E."/>
            <person name="Henrissat B."/>
            <person name="Kohler A."/>
            <person name="Grigoriev I.V."/>
            <person name="Martin F.M."/>
            <person name="Hacquard S."/>
        </authorList>
    </citation>
    <scope>NUCLEOTIDE SEQUENCE</scope>
    <source>
        <strain evidence="2">MPI-CAGE-CH-0243</strain>
    </source>
</reference>
<gene>
    <name evidence="2" type="ORF">B0J11DRAFT_573460</name>
</gene>
<dbReference type="OrthoDB" id="5347061at2759"/>
<dbReference type="AlphaFoldDB" id="A0A9P9D0J4"/>
<dbReference type="EMBL" id="JAGMWT010000028">
    <property type="protein sequence ID" value="KAH7110287.1"/>
    <property type="molecule type" value="Genomic_DNA"/>
</dbReference>